<dbReference type="PANTHER" id="PTHR46112">
    <property type="entry name" value="AMINOPEPTIDASE"/>
    <property type="match status" value="1"/>
</dbReference>
<dbReference type="OrthoDB" id="8286321at2"/>
<organism evidence="3 4">
    <name type="scientific">Faunimonas pinastri</name>
    <dbReference type="NCBI Taxonomy" id="1855383"/>
    <lineage>
        <taxon>Bacteria</taxon>
        <taxon>Pseudomonadati</taxon>
        <taxon>Pseudomonadota</taxon>
        <taxon>Alphaproteobacteria</taxon>
        <taxon>Hyphomicrobiales</taxon>
        <taxon>Afifellaceae</taxon>
        <taxon>Faunimonas</taxon>
    </lineage>
</organism>
<dbReference type="SUPFAM" id="SSF53092">
    <property type="entry name" value="Creatinase/prolidase N-terminal domain"/>
    <property type="match status" value="1"/>
</dbReference>
<evidence type="ECO:0000259" key="1">
    <source>
        <dbReference type="Pfam" id="PF00557"/>
    </source>
</evidence>
<evidence type="ECO:0000259" key="2">
    <source>
        <dbReference type="Pfam" id="PF01321"/>
    </source>
</evidence>
<dbReference type="InterPro" id="IPR000994">
    <property type="entry name" value="Pept_M24"/>
</dbReference>
<evidence type="ECO:0000313" key="4">
    <source>
        <dbReference type="Proteomes" id="UP000199647"/>
    </source>
</evidence>
<protein>
    <submittedName>
        <fullName evidence="3">Xaa-Pro dipeptidase</fullName>
    </submittedName>
</protein>
<dbReference type="Proteomes" id="UP000199647">
    <property type="component" value="Unassembled WGS sequence"/>
</dbReference>
<proteinExistence type="predicted"/>
<dbReference type="Gene3D" id="3.40.350.10">
    <property type="entry name" value="Creatinase/prolidase N-terminal domain"/>
    <property type="match status" value="1"/>
</dbReference>
<evidence type="ECO:0000313" key="3">
    <source>
        <dbReference type="EMBL" id="SEQ20097.1"/>
    </source>
</evidence>
<keyword evidence="4" id="KW-1185">Reference proteome</keyword>
<dbReference type="RefSeq" id="WP_092495677.1">
    <property type="nucleotide sequence ID" value="NZ_FOFG01000003.1"/>
</dbReference>
<gene>
    <name evidence="3" type="ORF">SAMN05216548_10352</name>
</gene>
<dbReference type="Gene3D" id="3.90.230.10">
    <property type="entry name" value="Creatinase/methionine aminopeptidase superfamily"/>
    <property type="match status" value="1"/>
</dbReference>
<dbReference type="Pfam" id="PF00557">
    <property type="entry name" value="Peptidase_M24"/>
    <property type="match status" value="1"/>
</dbReference>
<accession>A0A1H9E387</accession>
<feature type="domain" description="Peptidase M24" evidence="1">
    <location>
        <begin position="178"/>
        <end position="385"/>
    </location>
</feature>
<feature type="domain" description="Creatinase N-terminal" evidence="2">
    <location>
        <begin position="30"/>
        <end position="170"/>
    </location>
</feature>
<name>A0A1H9E387_9HYPH</name>
<dbReference type="CDD" id="cd01066">
    <property type="entry name" value="APP_MetAP"/>
    <property type="match status" value="1"/>
</dbReference>
<dbReference type="SUPFAM" id="SSF55920">
    <property type="entry name" value="Creatinase/aminopeptidase"/>
    <property type="match status" value="1"/>
</dbReference>
<sequence length="403" mass="43370">MMDLAREYTGRTLSDRSVTLRFPEEEHRGRLRRTQQIMAARGLDALLIFAQESHYYLTGFDTAGYVFFQAGLVMADAGPTTLLTRTPDKRQAEVASLYDEVRIWLNAEDANPALDLRAVLEERGLKGAKVGVEFATYGLTAANGRLIEAALTGFCTLEDASDIVRGQRLVKSSLELELTREAGRLADAAVEAAIAAAAPGVFDTALSGAAVTAMLQGGGDMPSGGPLVNSGPRALFGRGIGGPRRIEARDQILVELAASACRYHVVIEHTLAVGPVDPRQQDQMKVAIQALEEVKDAARPGVALGTLDDIHRRVLDAAGFAEMRYAACGYALGCTFKPTWMDVPPMIYSGNPLIVRPGMVFFVHIMIPDVSTGLVAGVGQTFVIREHGAVETFSALPLQLWTL</sequence>
<dbReference type="InterPro" id="IPR000587">
    <property type="entry name" value="Creatinase_N"/>
</dbReference>
<dbReference type="EMBL" id="FOFG01000003">
    <property type="protein sequence ID" value="SEQ20097.1"/>
    <property type="molecule type" value="Genomic_DNA"/>
</dbReference>
<reference evidence="3 4" key="1">
    <citation type="submission" date="2016-10" db="EMBL/GenBank/DDBJ databases">
        <authorList>
            <person name="de Groot N.N."/>
        </authorList>
    </citation>
    <scope>NUCLEOTIDE SEQUENCE [LARGE SCALE GENOMIC DNA]</scope>
    <source>
        <strain evidence="3 4">A52C2</strain>
    </source>
</reference>
<dbReference type="InterPro" id="IPR029149">
    <property type="entry name" value="Creatin/AminoP/Spt16_N"/>
</dbReference>
<dbReference type="InterPro" id="IPR050659">
    <property type="entry name" value="Peptidase_M24B"/>
</dbReference>
<dbReference type="PANTHER" id="PTHR46112:SF2">
    <property type="entry name" value="XAA-PRO AMINOPEPTIDASE P-RELATED"/>
    <property type="match status" value="1"/>
</dbReference>
<dbReference type="STRING" id="1855383.SAMN05216548_10352"/>
<dbReference type="InterPro" id="IPR036005">
    <property type="entry name" value="Creatinase/aminopeptidase-like"/>
</dbReference>
<dbReference type="Pfam" id="PF01321">
    <property type="entry name" value="Creatinase_N"/>
    <property type="match status" value="1"/>
</dbReference>
<dbReference type="AlphaFoldDB" id="A0A1H9E387"/>